<keyword evidence="6" id="KW-0472">Membrane</keyword>
<dbReference type="EMBL" id="VEPZ02000623">
    <property type="protein sequence ID" value="KAE8721478.1"/>
    <property type="molecule type" value="Genomic_DNA"/>
</dbReference>
<keyword evidence="9" id="KW-1185">Reference proteome</keyword>
<evidence type="ECO:0000313" key="8">
    <source>
        <dbReference type="EMBL" id="KAE8721478.1"/>
    </source>
</evidence>
<evidence type="ECO:0000256" key="5">
    <source>
        <dbReference type="ARBA" id="ARBA00022792"/>
    </source>
</evidence>
<keyword evidence="6" id="KW-1133">Transmembrane helix</keyword>
<evidence type="ECO:0000256" key="4">
    <source>
        <dbReference type="ARBA" id="ARBA00022737"/>
    </source>
</evidence>
<keyword evidence="6" id="KW-0812">Transmembrane</keyword>
<keyword evidence="5" id="KW-0999">Mitochondrion inner membrane</keyword>
<name>A0A6A3C1F7_HIBSY</name>
<dbReference type="InterPro" id="IPR045315">
    <property type="entry name" value="Mtm1-like"/>
</dbReference>
<dbReference type="Proteomes" id="UP000436088">
    <property type="component" value="Unassembled WGS sequence"/>
</dbReference>
<sequence length="150" mass="16075">MVSSRQGLPSWIGAASASRVDFEGNVETWACLIVERNKCKFSVGCADSFKETKGGMKPAGLWKSLVGVINPVTSTNCVQNLQNYRVLRTCLSSQLARDVPFSAICWATLEPIRRKLLASVGDEAGGCSILGANFATGVEQEALQLLLPVP</sequence>
<evidence type="ECO:0000256" key="1">
    <source>
        <dbReference type="ARBA" id="ARBA00004448"/>
    </source>
</evidence>
<protein>
    <submittedName>
        <fullName evidence="8">Uncharacterized protein</fullName>
    </submittedName>
</protein>
<dbReference type="PANTHER" id="PTHR45760">
    <property type="entry name" value="FI19922P1-RELATED"/>
    <property type="match status" value="1"/>
</dbReference>
<dbReference type="GO" id="GO:0005743">
    <property type="term" value="C:mitochondrial inner membrane"/>
    <property type="evidence" value="ECO:0007669"/>
    <property type="project" value="UniProtKB-SubCell"/>
</dbReference>
<comment type="caution">
    <text evidence="8">The sequence shown here is derived from an EMBL/GenBank/DDBJ whole genome shotgun (WGS) entry which is preliminary data.</text>
</comment>
<keyword evidence="4" id="KW-0677">Repeat</keyword>
<keyword evidence="3" id="KW-0813">Transport</keyword>
<gene>
    <name evidence="8" type="ORF">F3Y22_tig00015910pilonHSYRG00036</name>
</gene>
<reference evidence="8" key="1">
    <citation type="submission" date="2019-09" db="EMBL/GenBank/DDBJ databases">
        <title>Draft genome information of white flower Hibiscus syriacus.</title>
        <authorList>
            <person name="Kim Y.-M."/>
        </authorList>
    </citation>
    <scope>NUCLEOTIDE SEQUENCE [LARGE SCALE GENOMIC DNA]</scope>
    <source>
        <strain evidence="8">YM2019G1</strain>
    </source>
</reference>
<evidence type="ECO:0000256" key="2">
    <source>
        <dbReference type="ARBA" id="ARBA00006375"/>
    </source>
</evidence>
<dbReference type="GO" id="GO:1990542">
    <property type="term" value="P:mitochondrial transmembrane transport"/>
    <property type="evidence" value="ECO:0007669"/>
    <property type="project" value="InterPro"/>
</dbReference>
<organism evidence="8 9">
    <name type="scientific">Hibiscus syriacus</name>
    <name type="common">Rose of Sharon</name>
    <dbReference type="NCBI Taxonomy" id="106335"/>
    <lineage>
        <taxon>Eukaryota</taxon>
        <taxon>Viridiplantae</taxon>
        <taxon>Streptophyta</taxon>
        <taxon>Embryophyta</taxon>
        <taxon>Tracheophyta</taxon>
        <taxon>Spermatophyta</taxon>
        <taxon>Magnoliopsida</taxon>
        <taxon>eudicotyledons</taxon>
        <taxon>Gunneridae</taxon>
        <taxon>Pentapetalae</taxon>
        <taxon>rosids</taxon>
        <taxon>malvids</taxon>
        <taxon>Malvales</taxon>
        <taxon>Malvaceae</taxon>
        <taxon>Malvoideae</taxon>
        <taxon>Hibiscus</taxon>
    </lineage>
</organism>
<evidence type="ECO:0000256" key="7">
    <source>
        <dbReference type="ARBA" id="ARBA00023128"/>
    </source>
</evidence>
<evidence type="ECO:0000256" key="6">
    <source>
        <dbReference type="ARBA" id="ARBA00022989"/>
    </source>
</evidence>
<dbReference type="AlphaFoldDB" id="A0A6A3C1F7"/>
<evidence type="ECO:0000256" key="3">
    <source>
        <dbReference type="ARBA" id="ARBA00022448"/>
    </source>
</evidence>
<keyword evidence="7" id="KW-0496">Mitochondrion</keyword>
<accession>A0A6A3C1F7</accession>
<proteinExistence type="inferred from homology"/>
<evidence type="ECO:0000313" key="9">
    <source>
        <dbReference type="Proteomes" id="UP000436088"/>
    </source>
</evidence>
<dbReference type="PANTHER" id="PTHR45760:SF6">
    <property type="entry name" value="MITOCHONDRIAL SUBSTRATE CARRIER FAMILY PROTEIN"/>
    <property type="match status" value="1"/>
</dbReference>
<comment type="subcellular location">
    <subcellularLocation>
        <location evidence="1">Mitochondrion inner membrane</location>
        <topology evidence="1">Multi-pass membrane protein</topology>
    </subcellularLocation>
</comment>
<comment type="similarity">
    <text evidence="2">Belongs to the mitochondrial carrier (TC 2.A.29) family.</text>
</comment>